<organism evidence="1 2">
    <name type="scientific">Paramecium sonneborni</name>
    <dbReference type="NCBI Taxonomy" id="65129"/>
    <lineage>
        <taxon>Eukaryota</taxon>
        <taxon>Sar</taxon>
        <taxon>Alveolata</taxon>
        <taxon>Ciliophora</taxon>
        <taxon>Intramacronucleata</taxon>
        <taxon>Oligohymenophorea</taxon>
        <taxon>Peniculida</taxon>
        <taxon>Parameciidae</taxon>
        <taxon>Paramecium</taxon>
    </lineage>
</organism>
<dbReference type="EMBL" id="CAJJDN010000063">
    <property type="protein sequence ID" value="CAD8095070.1"/>
    <property type="molecule type" value="Genomic_DNA"/>
</dbReference>
<gene>
    <name evidence="1" type="ORF">PSON_ATCC_30995.1.T0630209</name>
</gene>
<keyword evidence="2" id="KW-1185">Reference proteome</keyword>
<accession>A0A8S1NTN7</accession>
<name>A0A8S1NTN7_9CILI</name>
<dbReference type="AlphaFoldDB" id="A0A8S1NTN7"/>
<sequence length="52" mass="6347">MNLLKKMLLKTNHRDNQLLEQNQILIHIQLRNNINLQKIQSAWSFNFIQYIL</sequence>
<protein>
    <submittedName>
        <fullName evidence="1">Uncharacterized protein</fullName>
    </submittedName>
</protein>
<dbReference type="Proteomes" id="UP000692954">
    <property type="component" value="Unassembled WGS sequence"/>
</dbReference>
<comment type="caution">
    <text evidence="1">The sequence shown here is derived from an EMBL/GenBank/DDBJ whole genome shotgun (WGS) entry which is preliminary data.</text>
</comment>
<evidence type="ECO:0000313" key="2">
    <source>
        <dbReference type="Proteomes" id="UP000692954"/>
    </source>
</evidence>
<reference evidence="1" key="1">
    <citation type="submission" date="2021-01" db="EMBL/GenBank/DDBJ databases">
        <authorList>
            <consortium name="Genoscope - CEA"/>
            <person name="William W."/>
        </authorList>
    </citation>
    <scope>NUCLEOTIDE SEQUENCE</scope>
</reference>
<proteinExistence type="predicted"/>
<evidence type="ECO:0000313" key="1">
    <source>
        <dbReference type="EMBL" id="CAD8095070.1"/>
    </source>
</evidence>